<evidence type="ECO:0000259" key="9">
    <source>
        <dbReference type="Pfam" id="PF00487"/>
    </source>
</evidence>
<evidence type="ECO:0000256" key="3">
    <source>
        <dbReference type="ARBA" id="ARBA00005474"/>
    </source>
</evidence>
<evidence type="ECO:0000256" key="5">
    <source>
        <dbReference type="ARBA" id="ARBA00023002"/>
    </source>
</evidence>
<organism evidence="12 13">
    <name type="scientific">Panicum miliaceum</name>
    <name type="common">Proso millet</name>
    <name type="synonym">Broomcorn millet</name>
    <dbReference type="NCBI Taxonomy" id="4540"/>
    <lineage>
        <taxon>Eukaryota</taxon>
        <taxon>Viridiplantae</taxon>
        <taxon>Streptophyta</taxon>
        <taxon>Embryophyta</taxon>
        <taxon>Tracheophyta</taxon>
        <taxon>Spermatophyta</taxon>
        <taxon>Magnoliopsida</taxon>
        <taxon>Liliopsida</taxon>
        <taxon>Poales</taxon>
        <taxon>Poaceae</taxon>
        <taxon>PACMAD clade</taxon>
        <taxon>Panicoideae</taxon>
        <taxon>Panicodae</taxon>
        <taxon>Paniceae</taxon>
        <taxon>Panicinae</taxon>
        <taxon>Panicum</taxon>
        <taxon>Panicum sect. Panicum</taxon>
    </lineage>
</organism>
<keyword evidence="5" id="KW-0560">Oxidoreductase</keyword>
<feature type="domain" description="LOB" evidence="10">
    <location>
        <begin position="445"/>
        <end position="496"/>
    </location>
</feature>
<keyword evidence="8" id="KW-1133">Transmembrane helix</keyword>
<feature type="region of interest" description="Disordered" evidence="7">
    <location>
        <begin position="396"/>
        <end position="436"/>
    </location>
</feature>
<evidence type="ECO:0000259" key="10">
    <source>
        <dbReference type="Pfam" id="PF03195"/>
    </source>
</evidence>
<dbReference type="GO" id="GO:0016717">
    <property type="term" value="F:oxidoreductase activity, acting on paired donors, with oxidation of a pair of donors resulting in the reduction of molecular oxygen to two molecules of water"/>
    <property type="evidence" value="ECO:0007669"/>
    <property type="project" value="InterPro"/>
</dbReference>
<keyword evidence="8" id="KW-0812">Transmembrane</keyword>
<feature type="compositionally biased region" description="Polar residues" evidence="7">
    <location>
        <begin position="587"/>
        <end position="596"/>
    </location>
</feature>
<dbReference type="Pfam" id="PF00487">
    <property type="entry name" value="FA_desaturase"/>
    <property type="match status" value="1"/>
</dbReference>
<accession>A0A3L6RZ00</accession>
<feature type="transmembrane region" description="Helical" evidence="8">
    <location>
        <begin position="238"/>
        <end position="257"/>
    </location>
</feature>
<feature type="domain" description="Fatty acid desaturase" evidence="9">
    <location>
        <begin position="91"/>
        <end position="354"/>
    </location>
</feature>
<dbReference type="CDD" id="cd03507">
    <property type="entry name" value="Delta12-FADS-like"/>
    <property type="match status" value="1"/>
</dbReference>
<feature type="compositionally biased region" description="Basic residues" evidence="7">
    <location>
        <begin position="399"/>
        <end position="425"/>
    </location>
</feature>
<comment type="subcellular location">
    <subcellularLocation>
        <location evidence="1">Membrane</location>
    </subcellularLocation>
</comment>
<evidence type="ECO:0000256" key="4">
    <source>
        <dbReference type="ARBA" id="ARBA00009295"/>
    </source>
</evidence>
<comment type="pathway">
    <text evidence="2">Lipid metabolism.</text>
</comment>
<evidence type="ECO:0000259" key="11">
    <source>
        <dbReference type="Pfam" id="PF11960"/>
    </source>
</evidence>
<comment type="similarity">
    <text evidence="4">Belongs to the fatty acid desaturase type 1 family.</text>
</comment>
<dbReference type="InterPro" id="IPR012171">
    <property type="entry name" value="Fatty_acid_desaturase"/>
</dbReference>
<dbReference type="InterPro" id="IPR021863">
    <property type="entry name" value="FAS_N"/>
</dbReference>
<feature type="domain" description="Fatty acid desaturase N-terminal" evidence="11">
    <location>
        <begin position="32"/>
        <end position="72"/>
    </location>
</feature>
<comment type="caution">
    <text evidence="12">The sequence shown here is derived from an EMBL/GenBank/DDBJ whole genome shotgun (WGS) entry which is preliminary data.</text>
</comment>
<evidence type="ECO:0000256" key="6">
    <source>
        <dbReference type="ARBA" id="ARBA00023136"/>
    </source>
</evidence>
<sequence length="825" mass="88213">MQQPAARVNGGWTAARAAGGEVTTAATKRSLAEKPPFTLADIKRAIPPHCFRRSLARSCSYLLRDLAAVAALLWLALRAIPALPAAGGALAWPLYWAAQGCALNSLWVVAHECGHHAFSEHALLDDALGFALHTALLVPYFSWKHSHRRHHANSASLDRDEVFVPWRRSELPWYASRLHGSAPVRLAALALVLAFGFPLYLCCNITGRPYPRLANHFDPYSPIFSTARERAQVVASDAGVVAFSLALYRLAGAAGFWTVARVYGAPMLVVNGWLVLITFLHHTDPEVPRYDAGEWDWLRGALATVDRDYGSFLNSAFHNIADTHVVHHLFPSMPHYHAKEATRAIRPVLGEYYRFDSTPIVRAAWRAAKECLYVEPDSRRDGVYWYGGKFNVEPEARGGRRRRPTWRRGRRRRRRCGPRARRWRATGRGPWGRAPPRRRPAGLLNLIDAAPDDALCPAVFRSLLYEACGRIVNPVYGSVGLLWSGKWQLCQAAVEAVLRGAPIVQISDEDAAAASPAHLHKAAAASCYDIRHVATKSRPAAASAAAACDAAAPAASSAPTDDVQSSKGGNVLHKVAKPGCTHFKRASWSTSPSSKKQATKRSKPSGTEDDDDLVMADGRHHDEEERVQQLMADHASSDDDTHHHHQEASAASLDTDAEAASHVSQAEQTPAAEEEEDHLQQEEQRQQPGLDLTLGFGLFAPVAATGVGASTGAGVGGGVAGGGDALGAGVGVAAGAWVPPRRPPATSLMPEGAVGGGGGHGGGGGPLGGGGDAGGGAGARGHAAAAHRTLGHGRLGREEEREEREKEEAVGSTSGKGKMVFPHDI</sequence>
<dbReference type="Proteomes" id="UP000275267">
    <property type="component" value="Unassembled WGS sequence"/>
</dbReference>
<evidence type="ECO:0000313" key="12">
    <source>
        <dbReference type="EMBL" id="RLN11402.1"/>
    </source>
</evidence>
<name>A0A3L6RZ00_PANMI</name>
<dbReference type="OrthoDB" id="1461976at2759"/>
<dbReference type="GO" id="GO:0006629">
    <property type="term" value="P:lipid metabolic process"/>
    <property type="evidence" value="ECO:0007669"/>
    <property type="project" value="InterPro"/>
</dbReference>
<gene>
    <name evidence="12" type="ORF">C2845_PM09G10200</name>
</gene>
<dbReference type="AlphaFoldDB" id="A0A3L6RZ00"/>
<feature type="region of interest" description="Disordered" evidence="7">
    <location>
        <begin position="634"/>
        <end position="686"/>
    </location>
</feature>
<evidence type="ECO:0000313" key="13">
    <source>
        <dbReference type="Proteomes" id="UP000275267"/>
    </source>
</evidence>
<feature type="region of interest" description="Disordered" evidence="7">
    <location>
        <begin position="752"/>
        <end position="825"/>
    </location>
</feature>
<dbReference type="Pfam" id="PF03195">
    <property type="entry name" value="LOB"/>
    <property type="match status" value="1"/>
</dbReference>
<feature type="compositionally biased region" description="Basic and acidic residues" evidence="7">
    <location>
        <begin position="795"/>
        <end position="809"/>
    </location>
</feature>
<dbReference type="InterPro" id="IPR004883">
    <property type="entry name" value="LOB"/>
</dbReference>
<dbReference type="STRING" id="4540.A0A3L6RZ00"/>
<evidence type="ECO:0000256" key="1">
    <source>
        <dbReference type="ARBA" id="ARBA00004370"/>
    </source>
</evidence>
<feature type="region of interest" description="Disordered" evidence="7">
    <location>
        <begin position="555"/>
        <end position="614"/>
    </location>
</feature>
<dbReference type="InterPro" id="IPR005804">
    <property type="entry name" value="FA_desaturase_dom"/>
</dbReference>
<reference evidence="13" key="1">
    <citation type="journal article" date="2019" name="Nat. Commun.">
        <title>The genome of broomcorn millet.</title>
        <authorList>
            <person name="Zou C."/>
            <person name="Miki D."/>
            <person name="Li D."/>
            <person name="Tang Q."/>
            <person name="Xiao L."/>
            <person name="Rajput S."/>
            <person name="Deng P."/>
            <person name="Jia W."/>
            <person name="Huang R."/>
            <person name="Zhang M."/>
            <person name="Sun Y."/>
            <person name="Hu J."/>
            <person name="Fu X."/>
            <person name="Schnable P.S."/>
            <person name="Li F."/>
            <person name="Zhang H."/>
            <person name="Feng B."/>
            <person name="Zhu X."/>
            <person name="Liu R."/>
            <person name="Schnable J.C."/>
            <person name="Zhu J.-K."/>
            <person name="Zhang H."/>
        </authorList>
    </citation>
    <scope>NUCLEOTIDE SEQUENCE [LARGE SCALE GENOMIC DNA]</scope>
</reference>
<dbReference type="EMBL" id="PQIB02000006">
    <property type="protein sequence ID" value="RLN11402.1"/>
    <property type="molecule type" value="Genomic_DNA"/>
</dbReference>
<protein>
    <submittedName>
        <fullName evidence="12">Fatty acid desaturase DES2-like</fullName>
    </submittedName>
</protein>
<evidence type="ECO:0000256" key="7">
    <source>
        <dbReference type="SAM" id="MobiDB-lite"/>
    </source>
</evidence>
<dbReference type="GO" id="GO:0016020">
    <property type="term" value="C:membrane"/>
    <property type="evidence" value="ECO:0007669"/>
    <property type="project" value="UniProtKB-SubCell"/>
</dbReference>
<proteinExistence type="inferred from homology"/>
<dbReference type="Pfam" id="PF11960">
    <property type="entry name" value="DUF3474"/>
    <property type="match status" value="1"/>
</dbReference>
<evidence type="ECO:0000256" key="2">
    <source>
        <dbReference type="ARBA" id="ARBA00005189"/>
    </source>
</evidence>
<keyword evidence="6 8" id="KW-0472">Membrane</keyword>
<dbReference type="PANTHER" id="PTHR32100">
    <property type="entry name" value="OMEGA-6 FATTY ACID DESATURASE, CHLOROPLASTIC"/>
    <property type="match status" value="1"/>
</dbReference>
<comment type="similarity">
    <text evidence="3">Belongs to the LOB domain-containing protein family.</text>
</comment>
<evidence type="ECO:0000256" key="8">
    <source>
        <dbReference type="SAM" id="Phobius"/>
    </source>
</evidence>
<feature type="compositionally biased region" description="Gly residues" evidence="7">
    <location>
        <begin position="753"/>
        <end position="779"/>
    </location>
</feature>
<feature type="transmembrane region" description="Helical" evidence="8">
    <location>
        <begin position="182"/>
        <end position="203"/>
    </location>
</feature>
<keyword evidence="13" id="KW-1185">Reference proteome</keyword>